<feature type="binding site" evidence="17">
    <location>
        <position position="336"/>
    </location>
    <ligand>
        <name>(6S)-NADPHX</name>
        <dbReference type="ChEBI" id="CHEBI:64076"/>
    </ligand>
</feature>
<comment type="catalytic activity">
    <reaction evidence="16 17 18">
        <text>(6S)-NADPHX + ADP = AMP + phosphate + NADPH + H(+)</text>
        <dbReference type="Rhea" id="RHEA:32235"/>
        <dbReference type="ChEBI" id="CHEBI:15378"/>
        <dbReference type="ChEBI" id="CHEBI:43474"/>
        <dbReference type="ChEBI" id="CHEBI:57783"/>
        <dbReference type="ChEBI" id="CHEBI:64076"/>
        <dbReference type="ChEBI" id="CHEBI:456215"/>
        <dbReference type="ChEBI" id="CHEBI:456216"/>
        <dbReference type="EC" id="4.2.1.136"/>
    </reaction>
</comment>
<dbReference type="Gene3D" id="3.40.50.10260">
    <property type="entry name" value="YjeF N-terminal domain"/>
    <property type="match status" value="1"/>
</dbReference>
<dbReference type="AlphaFoldDB" id="A0AAQ3QVG5"/>
<dbReference type="RefSeq" id="WP_317834067.1">
    <property type="nucleotide sequence ID" value="NZ_CP136920.1"/>
</dbReference>
<dbReference type="EC" id="4.2.1.136" evidence="17"/>
<keyword evidence="9 18" id="KW-0630">Potassium</keyword>
<evidence type="ECO:0000256" key="2">
    <source>
        <dbReference type="ARBA" id="ARBA00000909"/>
    </source>
</evidence>
<reference evidence="21 22" key="1">
    <citation type="submission" date="2023-10" db="EMBL/GenBank/DDBJ databases">
        <title>Rubellicoccus peritrichatus gen. nov., sp. nov., isolated from an algae of coral reef tank.</title>
        <authorList>
            <person name="Luo J."/>
        </authorList>
    </citation>
    <scope>NUCLEOTIDE SEQUENCE [LARGE SCALE GENOMIC DNA]</scope>
    <source>
        <strain evidence="21 22">CR14</strain>
    </source>
</reference>
<dbReference type="KEGG" id="puo:RZN69_00680"/>
<dbReference type="Gene3D" id="3.40.1190.20">
    <property type="match status" value="1"/>
</dbReference>
<feature type="binding site" evidence="17">
    <location>
        <begin position="422"/>
        <end position="426"/>
    </location>
    <ligand>
        <name>AMP</name>
        <dbReference type="ChEBI" id="CHEBI:456215"/>
    </ligand>
</feature>
<dbReference type="SUPFAM" id="SSF53613">
    <property type="entry name" value="Ribokinase-like"/>
    <property type="match status" value="1"/>
</dbReference>
<evidence type="ECO:0000256" key="11">
    <source>
        <dbReference type="ARBA" id="ARBA00023235"/>
    </source>
</evidence>
<evidence type="ECO:0000259" key="19">
    <source>
        <dbReference type="PROSITE" id="PS51383"/>
    </source>
</evidence>
<name>A0AAQ3QVG5_9BACT</name>
<evidence type="ECO:0000256" key="16">
    <source>
        <dbReference type="ARBA" id="ARBA00049209"/>
    </source>
</evidence>
<proteinExistence type="inferred from homology"/>
<dbReference type="GO" id="GO:0046872">
    <property type="term" value="F:metal ion binding"/>
    <property type="evidence" value="ECO:0007669"/>
    <property type="project" value="UniProtKB-UniRule"/>
</dbReference>
<comment type="similarity">
    <text evidence="3 18">In the N-terminal section; belongs to the NnrE/AIBP family.</text>
</comment>
<dbReference type="InterPro" id="IPR036652">
    <property type="entry name" value="YjeF_N_dom_sf"/>
</dbReference>
<keyword evidence="13" id="KW-0511">Multifunctional enzyme</keyword>
<feature type="binding site" evidence="17">
    <location>
        <position position="388"/>
    </location>
    <ligand>
        <name>(6S)-NADPHX</name>
        <dbReference type="ChEBI" id="CHEBI:64076"/>
    </ligand>
</feature>
<feature type="binding site" evidence="17">
    <location>
        <position position="265"/>
    </location>
    <ligand>
        <name>(6S)-NADPHX</name>
        <dbReference type="ChEBI" id="CHEBI:64076"/>
    </ligand>
</feature>
<dbReference type="SUPFAM" id="SSF64153">
    <property type="entry name" value="YjeF N-terminal domain-like"/>
    <property type="match status" value="1"/>
</dbReference>
<feature type="binding site" evidence="17">
    <location>
        <position position="451"/>
    </location>
    <ligand>
        <name>(6S)-NADPHX</name>
        <dbReference type="ChEBI" id="CHEBI:64076"/>
    </ligand>
</feature>
<comment type="catalytic activity">
    <reaction evidence="1 18">
        <text>(6R)-NADHX = (6S)-NADHX</text>
        <dbReference type="Rhea" id="RHEA:32215"/>
        <dbReference type="ChEBI" id="CHEBI:64074"/>
        <dbReference type="ChEBI" id="CHEBI:64075"/>
        <dbReference type="EC" id="5.1.99.6"/>
    </reaction>
</comment>
<keyword evidence="11 18" id="KW-0413">Isomerase</keyword>
<comment type="cofactor">
    <cofactor evidence="18">
        <name>K(+)</name>
        <dbReference type="ChEBI" id="CHEBI:29103"/>
    </cofactor>
    <text evidence="18">Binds 1 potassium ion per subunit.</text>
</comment>
<keyword evidence="5 18" id="KW-0479">Metal-binding</keyword>
<dbReference type="GO" id="GO:0052855">
    <property type="term" value="F:ADP-dependent NAD(P)H-hydrate dehydratase activity"/>
    <property type="evidence" value="ECO:0007669"/>
    <property type="project" value="UniProtKB-UniRule"/>
</dbReference>
<keyword evidence="12 17" id="KW-0456">Lyase</keyword>
<evidence type="ECO:0000256" key="18">
    <source>
        <dbReference type="PIRNR" id="PIRNR017184"/>
    </source>
</evidence>
<dbReference type="InterPro" id="IPR030677">
    <property type="entry name" value="Nnr"/>
</dbReference>
<dbReference type="PROSITE" id="PS51385">
    <property type="entry name" value="YJEF_N"/>
    <property type="match status" value="1"/>
</dbReference>
<evidence type="ECO:0000256" key="3">
    <source>
        <dbReference type="ARBA" id="ARBA00006001"/>
    </source>
</evidence>
<evidence type="ECO:0000256" key="15">
    <source>
        <dbReference type="ARBA" id="ARBA00048238"/>
    </source>
</evidence>
<dbReference type="Pfam" id="PF03853">
    <property type="entry name" value="YjeF_N"/>
    <property type="match status" value="1"/>
</dbReference>
<evidence type="ECO:0000313" key="21">
    <source>
        <dbReference type="EMBL" id="WOO41583.1"/>
    </source>
</evidence>
<comment type="function">
    <text evidence="17">Catalyzes the dehydration of the S-form of NAD(P)HX at the expense of ADP, which is converted to AMP. Together with NAD(P)HX epimerase, which catalyzes the epimerization of the S- and R-forms, the enzyme allows the repair of both epimers of NAD(P)HX, a damaged form of NAD(P)H that is a result of enzymatic or heat-dependent hydration.</text>
</comment>
<sequence length="511" mass="54732">MPDYAHPILTCEEAQAFEKELLHGDGAEWTAMNRAGRSVGRSVLADYRELGHLPPHCSILVLIGKGHNGGDALLAADEICRANPDAEVAVLPMQPVEQCRTLTRRAFDGLQRKAKVQLINLARAQNGRFDICLDGLLGMNFRPPVREPARKIIDAVNDNPGIRFRAAVDIPSGLGDSAFRADFTYATGIAKTPIFHDEHTQHVGRIRYLDIGFFDSSYDGPQSFNEAIMTSKMLGSLSKLRPANSDKRTFGHLFVLSGSRSMPGALLMGVKAALRSGVGLLTAFAPESVAAQFAAIVPEVMWVPWPETPDGGLALEGRHLLLERLDRADALLAGSGVGKEPETLELIRECVSSLPLPVVLDADTLTPQIAAAAAGRPSDAGSVITTPHHGEFKRMAKQDSTVYDSEALRQFCLEHNIVTALKGPITRVSNGKQIINATFGGPVLARGGSGDILAGMVGSLLAQSPTDAFEATCRAVCWHGLAANRLAQQQGAQAVTTTDLLEHLAPVLRGE</sequence>
<evidence type="ECO:0000256" key="6">
    <source>
        <dbReference type="ARBA" id="ARBA00022741"/>
    </source>
</evidence>
<dbReference type="Proteomes" id="UP001304300">
    <property type="component" value="Chromosome"/>
</dbReference>
<comment type="cofactor">
    <cofactor evidence="17">
        <name>Mg(2+)</name>
        <dbReference type="ChEBI" id="CHEBI:18420"/>
    </cofactor>
</comment>
<dbReference type="GO" id="GO:0046496">
    <property type="term" value="P:nicotinamide nucleotide metabolic process"/>
    <property type="evidence" value="ECO:0007669"/>
    <property type="project" value="UniProtKB-UniRule"/>
</dbReference>
<keyword evidence="6 17" id="KW-0547">Nucleotide-binding</keyword>
<dbReference type="GO" id="GO:0005524">
    <property type="term" value="F:ATP binding"/>
    <property type="evidence" value="ECO:0007669"/>
    <property type="project" value="UniProtKB-UniRule"/>
</dbReference>
<dbReference type="NCBIfam" id="TIGR00196">
    <property type="entry name" value="yjeF_cterm"/>
    <property type="match status" value="1"/>
</dbReference>
<accession>A0AAQ3QVG5</accession>
<evidence type="ECO:0000313" key="22">
    <source>
        <dbReference type="Proteomes" id="UP001304300"/>
    </source>
</evidence>
<evidence type="ECO:0000256" key="9">
    <source>
        <dbReference type="ARBA" id="ARBA00022958"/>
    </source>
</evidence>
<feature type="domain" description="YjeF N-terminal" evidence="20">
    <location>
        <begin position="14"/>
        <end position="219"/>
    </location>
</feature>
<comment type="catalytic activity">
    <reaction evidence="15 17 18">
        <text>(6S)-NADHX + ADP = AMP + phosphate + NADH + H(+)</text>
        <dbReference type="Rhea" id="RHEA:32223"/>
        <dbReference type="ChEBI" id="CHEBI:15378"/>
        <dbReference type="ChEBI" id="CHEBI:43474"/>
        <dbReference type="ChEBI" id="CHEBI:57945"/>
        <dbReference type="ChEBI" id="CHEBI:64074"/>
        <dbReference type="ChEBI" id="CHEBI:456215"/>
        <dbReference type="ChEBI" id="CHEBI:456216"/>
        <dbReference type="EC" id="4.2.1.136"/>
    </reaction>
</comment>
<dbReference type="PANTHER" id="PTHR12592">
    <property type="entry name" value="ATP-DEPENDENT (S)-NAD(P)H-HYDRATE DEHYDRATASE FAMILY MEMBER"/>
    <property type="match status" value="1"/>
</dbReference>
<dbReference type="GO" id="GO:0110051">
    <property type="term" value="P:metabolite repair"/>
    <property type="evidence" value="ECO:0007669"/>
    <property type="project" value="TreeGrafter"/>
</dbReference>
<evidence type="ECO:0000256" key="14">
    <source>
        <dbReference type="ARBA" id="ARBA00025153"/>
    </source>
</evidence>
<dbReference type="PANTHER" id="PTHR12592:SF0">
    <property type="entry name" value="ATP-DEPENDENT (S)-NAD(P)H-HYDRATE DEHYDRATASE"/>
    <property type="match status" value="1"/>
</dbReference>
<comment type="function">
    <text evidence="14 18">Bifunctional enzyme that catalyzes the epimerization of the S- and R-forms of NAD(P)HX and the dehydration of the S-form of NAD(P)HX at the expense of ADP, which is converted to AMP. This allows the repair of both epimers of NAD(P)HX, a damaged form of NAD(P)H that is a result of enzymatic or heat-dependent hydration.</text>
</comment>
<evidence type="ECO:0000256" key="7">
    <source>
        <dbReference type="ARBA" id="ARBA00022840"/>
    </source>
</evidence>
<dbReference type="Pfam" id="PF01256">
    <property type="entry name" value="Carb_kinase"/>
    <property type="match status" value="1"/>
</dbReference>
<evidence type="ECO:0000256" key="5">
    <source>
        <dbReference type="ARBA" id="ARBA00022723"/>
    </source>
</evidence>
<evidence type="ECO:0000259" key="20">
    <source>
        <dbReference type="PROSITE" id="PS51385"/>
    </source>
</evidence>
<evidence type="ECO:0000256" key="4">
    <source>
        <dbReference type="ARBA" id="ARBA00009524"/>
    </source>
</evidence>
<evidence type="ECO:0000256" key="13">
    <source>
        <dbReference type="ARBA" id="ARBA00023268"/>
    </source>
</evidence>
<dbReference type="EMBL" id="CP136920">
    <property type="protein sequence ID" value="WOO41583.1"/>
    <property type="molecule type" value="Genomic_DNA"/>
</dbReference>
<dbReference type="HAMAP" id="MF_01965">
    <property type="entry name" value="NADHX_dehydratase"/>
    <property type="match status" value="1"/>
</dbReference>
<dbReference type="PROSITE" id="PS51383">
    <property type="entry name" value="YJEF_C_3"/>
    <property type="match status" value="1"/>
</dbReference>
<keyword evidence="7 17" id="KW-0067">ATP-binding</keyword>
<comment type="catalytic activity">
    <reaction evidence="2 18">
        <text>(6R)-NADPHX = (6S)-NADPHX</text>
        <dbReference type="Rhea" id="RHEA:32227"/>
        <dbReference type="ChEBI" id="CHEBI:64076"/>
        <dbReference type="ChEBI" id="CHEBI:64077"/>
        <dbReference type="EC" id="5.1.99.6"/>
    </reaction>
</comment>
<comment type="similarity">
    <text evidence="17">Belongs to the NnrD/CARKD family.</text>
</comment>
<organism evidence="21 22">
    <name type="scientific">Rubellicoccus peritrichatus</name>
    <dbReference type="NCBI Taxonomy" id="3080537"/>
    <lineage>
        <taxon>Bacteria</taxon>
        <taxon>Pseudomonadati</taxon>
        <taxon>Verrucomicrobiota</taxon>
        <taxon>Opitutia</taxon>
        <taxon>Puniceicoccales</taxon>
        <taxon>Cerasicoccaceae</taxon>
        <taxon>Rubellicoccus</taxon>
    </lineage>
</organism>
<evidence type="ECO:0000256" key="17">
    <source>
        <dbReference type="HAMAP-Rule" id="MF_01965"/>
    </source>
</evidence>
<dbReference type="InterPro" id="IPR029056">
    <property type="entry name" value="Ribokinase-like"/>
</dbReference>
<comment type="similarity">
    <text evidence="4 18">In the C-terminal section; belongs to the NnrD/CARKD family.</text>
</comment>
<keyword evidence="8 17" id="KW-0521">NADP</keyword>
<dbReference type="PIRSF" id="PIRSF017184">
    <property type="entry name" value="Nnr"/>
    <property type="match status" value="1"/>
</dbReference>
<protein>
    <recommendedName>
        <fullName evidence="17">ADP-dependent (S)-NAD(P)H-hydrate dehydratase</fullName>
        <ecNumber evidence="17">4.2.1.136</ecNumber>
    </recommendedName>
    <alternativeName>
        <fullName evidence="17">ADP-dependent NAD(P)HX dehydratase</fullName>
    </alternativeName>
</protein>
<feature type="domain" description="YjeF C-terminal" evidence="19">
    <location>
        <begin position="230"/>
        <end position="511"/>
    </location>
</feature>
<dbReference type="InterPro" id="IPR000631">
    <property type="entry name" value="CARKD"/>
</dbReference>
<gene>
    <name evidence="17" type="primary">nnrD</name>
    <name evidence="21" type="ORF">RZN69_00680</name>
</gene>
<evidence type="ECO:0000256" key="10">
    <source>
        <dbReference type="ARBA" id="ARBA00023027"/>
    </source>
</evidence>
<evidence type="ECO:0000256" key="8">
    <source>
        <dbReference type="ARBA" id="ARBA00022857"/>
    </source>
</evidence>
<keyword evidence="10 17" id="KW-0520">NAD</keyword>
<comment type="subunit">
    <text evidence="17">Homotetramer.</text>
</comment>
<dbReference type="InterPro" id="IPR004443">
    <property type="entry name" value="YjeF_N_dom"/>
</dbReference>
<keyword evidence="22" id="KW-1185">Reference proteome</keyword>
<feature type="binding site" evidence="17">
    <location>
        <position position="450"/>
    </location>
    <ligand>
        <name>AMP</name>
        <dbReference type="ChEBI" id="CHEBI:456215"/>
    </ligand>
</feature>
<dbReference type="GO" id="GO:0052856">
    <property type="term" value="F:NAD(P)HX epimerase activity"/>
    <property type="evidence" value="ECO:0007669"/>
    <property type="project" value="UniProtKB-EC"/>
</dbReference>
<evidence type="ECO:0000256" key="1">
    <source>
        <dbReference type="ARBA" id="ARBA00000013"/>
    </source>
</evidence>
<evidence type="ECO:0000256" key="12">
    <source>
        <dbReference type="ARBA" id="ARBA00023239"/>
    </source>
</evidence>
<dbReference type="CDD" id="cd01171">
    <property type="entry name" value="YXKO-related"/>
    <property type="match status" value="1"/>
</dbReference>